<evidence type="ECO:0000256" key="1">
    <source>
        <dbReference type="SAM" id="MobiDB-lite"/>
    </source>
</evidence>
<dbReference type="Proteomes" id="UP001162483">
    <property type="component" value="Unassembled WGS sequence"/>
</dbReference>
<feature type="region of interest" description="Disordered" evidence="1">
    <location>
        <begin position="30"/>
        <end position="52"/>
    </location>
</feature>
<evidence type="ECO:0000313" key="2">
    <source>
        <dbReference type="EMBL" id="CAI9587153.1"/>
    </source>
</evidence>
<proteinExistence type="predicted"/>
<feature type="region of interest" description="Disordered" evidence="1">
    <location>
        <begin position="74"/>
        <end position="95"/>
    </location>
</feature>
<gene>
    <name evidence="2" type="ORF">SPARVUS_LOCUS10520561</name>
</gene>
<accession>A0ABN9ERD2</accession>
<reference evidence="2" key="1">
    <citation type="submission" date="2023-05" db="EMBL/GenBank/DDBJ databases">
        <authorList>
            <person name="Stuckert A."/>
        </authorList>
    </citation>
    <scope>NUCLEOTIDE SEQUENCE</scope>
</reference>
<sequence>IGTFGEWEESRYPKLTGTRSHFRCDCLGDRKRKMSSPLPPHSLLGHVTGPRRLRGHSGSAALLMHAQWAPGSEAASCHSRVPTLKMPVPGREDGR</sequence>
<keyword evidence="3" id="KW-1185">Reference proteome</keyword>
<organism evidence="2 3">
    <name type="scientific">Staurois parvus</name>
    <dbReference type="NCBI Taxonomy" id="386267"/>
    <lineage>
        <taxon>Eukaryota</taxon>
        <taxon>Metazoa</taxon>
        <taxon>Chordata</taxon>
        <taxon>Craniata</taxon>
        <taxon>Vertebrata</taxon>
        <taxon>Euteleostomi</taxon>
        <taxon>Amphibia</taxon>
        <taxon>Batrachia</taxon>
        <taxon>Anura</taxon>
        <taxon>Neobatrachia</taxon>
        <taxon>Ranoidea</taxon>
        <taxon>Ranidae</taxon>
        <taxon>Staurois</taxon>
    </lineage>
</organism>
<protein>
    <submittedName>
        <fullName evidence="2">Uncharacterized protein</fullName>
    </submittedName>
</protein>
<feature type="non-terminal residue" evidence="2">
    <location>
        <position position="1"/>
    </location>
</feature>
<comment type="caution">
    <text evidence="2">The sequence shown here is derived from an EMBL/GenBank/DDBJ whole genome shotgun (WGS) entry which is preliminary data.</text>
</comment>
<dbReference type="EMBL" id="CATNWA010015817">
    <property type="protein sequence ID" value="CAI9587153.1"/>
    <property type="molecule type" value="Genomic_DNA"/>
</dbReference>
<name>A0ABN9ERD2_9NEOB</name>
<evidence type="ECO:0000313" key="3">
    <source>
        <dbReference type="Proteomes" id="UP001162483"/>
    </source>
</evidence>